<feature type="region of interest" description="Disordered" evidence="1">
    <location>
        <begin position="132"/>
        <end position="164"/>
    </location>
</feature>
<gene>
    <name evidence="2" type="ORF">K457DRAFT_27824</name>
</gene>
<feature type="region of interest" description="Disordered" evidence="1">
    <location>
        <begin position="264"/>
        <end position="297"/>
    </location>
</feature>
<feature type="compositionally biased region" description="Polar residues" evidence="1">
    <location>
        <begin position="141"/>
        <end position="152"/>
    </location>
</feature>
<feature type="compositionally biased region" description="Basic and acidic residues" evidence="1">
    <location>
        <begin position="216"/>
        <end position="231"/>
    </location>
</feature>
<evidence type="ECO:0000313" key="3">
    <source>
        <dbReference type="Proteomes" id="UP000078512"/>
    </source>
</evidence>
<evidence type="ECO:0000256" key="1">
    <source>
        <dbReference type="SAM" id="MobiDB-lite"/>
    </source>
</evidence>
<organism evidence="2 3">
    <name type="scientific">Linnemannia elongata AG-77</name>
    <dbReference type="NCBI Taxonomy" id="1314771"/>
    <lineage>
        <taxon>Eukaryota</taxon>
        <taxon>Fungi</taxon>
        <taxon>Fungi incertae sedis</taxon>
        <taxon>Mucoromycota</taxon>
        <taxon>Mortierellomycotina</taxon>
        <taxon>Mortierellomycetes</taxon>
        <taxon>Mortierellales</taxon>
        <taxon>Mortierellaceae</taxon>
        <taxon>Linnemannia</taxon>
    </lineage>
</organism>
<dbReference type="OrthoDB" id="2440782at2759"/>
<feature type="compositionally biased region" description="Low complexity" evidence="1">
    <location>
        <begin position="14"/>
        <end position="33"/>
    </location>
</feature>
<feature type="region of interest" description="Disordered" evidence="1">
    <location>
        <begin position="177"/>
        <end position="250"/>
    </location>
</feature>
<feature type="region of interest" description="Disordered" evidence="1">
    <location>
        <begin position="1"/>
        <end position="33"/>
    </location>
</feature>
<keyword evidence="3" id="KW-1185">Reference proteome</keyword>
<feature type="compositionally biased region" description="Basic and acidic residues" evidence="1">
    <location>
        <begin position="264"/>
        <end position="277"/>
    </location>
</feature>
<accession>A0A197KF21</accession>
<dbReference type="EMBL" id="KV442015">
    <property type="protein sequence ID" value="OAQ34984.1"/>
    <property type="molecule type" value="Genomic_DNA"/>
</dbReference>
<protein>
    <submittedName>
        <fullName evidence="2">Uncharacterized protein</fullName>
    </submittedName>
</protein>
<name>A0A197KF21_9FUNG</name>
<reference evidence="2 3" key="1">
    <citation type="submission" date="2016-05" db="EMBL/GenBank/DDBJ databases">
        <title>Genome sequencing reveals origins of a unique bacterial endosymbiosis in the earliest lineages of terrestrial Fungi.</title>
        <authorList>
            <consortium name="DOE Joint Genome Institute"/>
            <person name="Uehling J."/>
            <person name="Gryganskyi A."/>
            <person name="Hameed K."/>
            <person name="Tschaplinski T."/>
            <person name="Misztal P."/>
            <person name="Wu S."/>
            <person name="Desiro A."/>
            <person name="Vande Pol N."/>
            <person name="Du Z.-Y."/>
            <person name="Zienkiewicz A."/>
            <person name="Zienkiewicz K."/>
            <person name="Morin E."/>
            <person name="Tisserant E."/>
            <person name="Splivallo R."/>
            <person name="Hainaut M."/>
            <person name="Henrissat B."/>
            <person name="Ohm R."/>
            <person name="Kuo A."/>
            <person name="Yan J."/>
            <person name="Lipzen A."/>
            <person name="Nolan M."/>
            <person name="Labutti K."/>
            <person name="Barry K."/>
            <person name="Goldstein A."/>
            <person name="Labbe J."/>
            <person name="Schadt C."/>
            <person name="Tuskan G."/>
            <person name="Grigoriev I."/>
            <person name="Martin F."/>
            <person name="Vilgalys R."/>
            <person name="Bonito G."/>
        </authorList>
    </citation>
    <scope>NUCLEOTIDE SEQUENCE [LARGE SCALE GENOMIC DNA]</scope>
    <source>
        <strain evidence="2 3">AG-77</strain>
    </source>
</reference>
<dbReference type="Proteomes" id="UP000078512">
    <property type="component" value="Unassembled WGS sequence"/>
</dbReference>
<evidence type="ECO:0000313" key="2">
    <source>
        <dbReference type="EMBL" id="OAQ34984.1"/>
    </source>
</evidence>
<dbReference type="AlphaFoldDB" id="A0A197KF21"/>
<feature type="region of interest" description="Disordered" evidence="1">
    <location>
        <begin position="387"/>
        <end position="428"/>
    </location>
</feature>
<feature type="compositionally biased region" description="Polar residues" evidence="1">
    <location>
        <begin position="279"/>
        <end position="297"/>
    </location>
</feature>
<proteinExistence type="predicted"/>
<feature type="compositionally biased region" description="Acidic residues" evidence="1">
    <location>
        <begin position="394"/>
        <end position="410"/>
    </location>
</feature>
<sequence>MEDNSLESLPSPPATSTTPTTSTATTTISTNTTRASIAELAATTGSATTGCIPERQQQSDQLAAAPANKRYHDLPYDWQLLSQEELDRIAYNSRRQTKARQRANPPKCAYCPAARFNSLIMLSTHYLSRRHLARARKQEQTHGQGQDQAQNADTDEHTTQSGTISSLQGTAISVAASSPSHDVSMEDAVAASESNLATQEHPIGTKKTAIQRKRRQERDRKKARAHLEKQSKRGHSVVSQRAQGQEEMKDDFDAIMSTSNDMLEDKHRNSHKDDEKVSTAPSDSSAQLALRDTSSPLVSGGDIAASIALATPSISNASYLRQQQQPQRQRRYCSICSSSWRQERAWKGHLLSAQHLRHTLATMQQIAPDIQPYGRVDVMASTDPFGWGTGAGVVEEEEESDDEEEGDGNDDASNNVEGKVEDDDAVAQLLNGHSGDLWDVIPSLLECSRSPTMIDSHDVTKG</sequence>